<reference evidence="1" key="1">
    <citation type="submission" date="2013-07" db="EMBL/GenBank/DDBJ databases">
        <title>The genome of an arbuscular mycorrhizal fungus provides insights into the evolution of the oldest plant symbiosis.</title>
        <authorList>
            <consortium name="DOE Joint Genome Institute"/>
            <person name="Tisserant E."/>
            <person name="Malbreil M."/>
            <person name="Kuo A."/>
            <person name="Kohler A."/>
            <person name="Symeonidi A."/>
            <person name="Balestrini R."/>
            <person name="Charron P."/>
            <person name="Duensing N."/>
            <person name="Frei-dit-Frey N."/>
            <person name="Gianinazzi-Pearson V."/>
            <person name="Gilbert B."/>
            <person name="Handa Y."/>
            <person name="Hijri M."/>
            <person name="Kaul R."/>
            <person name="Kawaguchi M."/>
            <person name="Krajinski F."/>
            <person name="Lammers P."/>
            <person name="Lapierre D."/>
            <person name="Masclaux F.G."/>
            <person name="Murat C."/>
            <person name="Morin E."/>
            <person name="Ndikumana S."/>
            <person name="Pagni M."/>
            <person name="Petitpierre D."/>
            <person name="Requena N."/>
            <person name="Rosikiewicz P."/>
            <person name="Riley R."/>
            <person name="Saito K."/>
            <person name="San Clemente H."/>
            <person name="Shapiro H."/>
            <person name="van Tuinen D."/>
            <person name="Becard G."/>
            <person name="Bonfante P."/>
            <person name="Paszkowski U."/>
            <person name="Shachar-Hill Y."/>
            <person name="Young J.P."/>
            <person name="Sanders I.R."/>
            <person name="Henrissat B."/>
            <person name="Rensing S.A."/>
            <person name="Grigoriev I.V."/>
            <person name="Corradi N."/>
            <person name="Roux C."/>
            <person name="Martin F."/>
        </authorList>
    </citation>
    <scope>NUCLEOTIDE SEQUENCE</scope>
    <source>
        <strain evidence="1">DAOM 197198</strain>
    </source>
</reference>
<evidence type="ECO:0000313" key="1">
    <source>
        <dbReference type="EMBL" id="ESA20726.1"/>
    </source>
</evidence>
<dbReference type="HOGENOM" id="CLU_2203352_0_0_1"/>
<dbReference type="AlphaFoldDB" id="U9UYP1"/>
<proteinExistence type="predicted"/>
<dbReference type="EMBL" id="KI277058">
    <property type="protein sequence ID" value="ESA20726.1"/>
    <property type="molecule type" value="Genomic_DNA"/>
</dbReference>
<name>U9UYP1_RHIID</name>
<feature type="non-terminal residue" evidence="1">
    <location>
        <position position="108"/>
    </location>
</feature>
<organism evidence="1">
    <name type="scientific">Rhizophagus irregularis (strain DAOM 181602 / DAOM 197198 / MUCL 43194)</name>
    <name type="common">Arbuscular mycorrhizal fungus</name>
    <name type="synonym">Glomus intraradices</name>
    <dbReference type="NCBI Taxonomy" id="747089"/>
    <lineage>
        <taxon>Eukaryota</taxon>
        <taxon>Fungi</taxon>
        <taxon>Fungi incertae sedis</taxon>
        <taxon>Mucoromycota</taxon>
        <taxon>Glomeromycotina</taxon>
        <taxon>Glomeromycetes</taxon>
        <taxon>Glomerales</taxon>
        <taxon>Glomeraceae</taxon>
        <taxon>Rhizophagus</taxon>
    </lineage>
</organism>
<gene>
    <name evidence="1" type="ORF">GLOINDRAFT_343497</name>
</gene>
<accession>U9UYP1</accession>
<protein>
    <submittedName>
        <fullName evidence="1">Uncharacterized protein</fullName>
    </submittedName>
</protein>
<sequence>MFICNKYLKSKLFRDMKLELKIIGIPASEGISSPRLAIRKKELIIPSEKFKFNWITRIPFASNFNSIFDTTRFFSTRHFAKKFLIQSYQLMSIKILLSVFVLLKEERN</sequence>